<gene>
    <name evidence="2" type="ORF">B296_00035807</name>
</gene>
<evidence type="ECO:0000313" key="2">
    <source>
        <dbReference type="EMBL" id="RRT49066.1"/>
    </source>
</evidence>
<dbReference type="EMBL" id="AMZH03013561">
    <property type="protein sequence ID" value="RRT49066.1"/>
    <property type="molecule type" value="Genomic_DNA"/>
</dbReference>
<dbReference type="AlphaFoldDB" id="A0A426YBJ8"/>
<protein>
    <submittedName>
        <fullName evidence="2">Uncharacterized protein</fullName>
    </submittedName>
</protein>
<sequence length="136" mass="15293">MVIGASSDRAVHSTRRGPTSTILYRVAPLCAFSGGCLSCGIILYGPKRHGHDLLPYTSLRCHVIIRVLFLMEGLEAWLGSFVDWVYDFVGWMGSPVVVPVGVGWLVVQRLVRTKPQNRKSHRVRLFTYGDRISLFF</sequence>
<dbReference type="Proteomes" id="UP000287651">
    <property type="component" value="Unassembled WGS sequence"/>
</dbReference>
<feature type="transmembrane region" description="Helical" evidence="1">
    <location>
        <begin position="88"/>
        <end position="107"/>
    </location>
</feature>
<keyword evidence="1" id="KW-1133">Transmembrane helix</keyword>
<organism evidence="2 3">
    <name type="scientific">Ensete ventricosum</name>
    <name type="common">Abyssinian banana</name>
    <name type="synonym">Musa ensete</name>
    <dbReference type="NCBI Taxonomy" id="4639"/>
    <lineage>
        <taxon>Eukaryota</taxon>
        <taxon>Viridiplantae</taxon>
        <taxon>Streptophyta</taxon>
        <taxon>Embryophyta</taxon>
        <taxon>Tracheophyta</taxon>
        <taxon>Spermatophyta</taxon>
        <taxon>Magnoliopsida</taxon>
        <taxon>Liliopsida</taxon>
        <taxon>Zingiberales</taxon>
        <taxon>Musaceae</taxon>
        <taxon>Ensete</taxon>
    </lineage>
</organism>
<reference evidence="2 3" key="1">
    <citation type="journal article" date="2014" name="Agronomy (Basel)">
        <title>A Draft Genome Sequence for Ensete ventricosum, the Drought-Tolerant Tree Against Hunger.</title>
        <authorList>
            <person name="Harrison J."/>
            <person name="Moore K.A."/>
            <person name="Paszkiewicz K."/>
            <person name="Jones T."/>
            <person name="Grant M."/>
            <person name="Ambacheew D."/>
            <person name="Muzemil S."/>
            <person name="Studholme D.J."/>
        </authorList>
    </citation>
    <scope>NUCLEOTIDE SEQUENCE [LARGE SCALE GENOMIC DNA]</scope>
</reference>
<keyword evidence="1" id="KW-0472">Membrane</keyword>
<keyword evidence="1" id="KW-0812">Transmembrane</keyword>
<evidence type="ECO:0000313" key="3">
    <source>
        <dbReference type="Proteomes" id="UP000287651"/>
    </source>
</evidence>
<accession>A0A426YBJ8</accession>
<name>A0A426YBJ8_ENSVE</name>
<proteinExistence type="predicted"/>
<evidence type="ECO:0000256" key="1">
    <source>
        <dbReference type="SAM" id="Phobius"/>
    </source>
</evidence>
<feature type="transmembrane region" description="Helical" evidence="1">
    <location>
        <begin position="22"/>
        <end position="43"/>
    </location>
</feature>
<comment type="caution">
    <text evidence="2">The sequence shown here is derived from an EMBL/GenBank/DDBJ whole genome shotgun (WGS) entry which is preliminary data.</text>
</comment>